<dbReference type="RefSeq" id="WP_166929889.1">
    <property type="nucleotide sequence ID" value="NZ_BAAADD010000004.1"/>
</dbReference>
<dbReference type="Pfam" id="PF04379">
    <property type="entry name" value="DUF525"/>
    <property type="match status" value="1"/>
</dbReference>
<dbReference type="HAMAP" id="MF_00791">
    <property type="entry name" value="ApaG"/>
    <property type="match status" value="1"/>
</dbReference>
<protein>
    <recommendedName>
        <fullName evidence="1 2">Protein ApaG</fullName>
    </recommendedName>
</protein>
<dbReference type="NCBIfam" id="NF003967">
    <property type="entry name" value="PRK05461.1"/>
    <property type="match status" value="1"/>
</dbReference>
<dbReference type="InterPro" id="IPR023065">
    <property type="entry name" value="Uncharacterised_ApaG"/>
</dbReference>
<name>A0ABP3PIW1_9PROT</name>
<dbReference type="Proteomes" id="UP001499951">
    <property type="component" value="Unassembled WGS sequence"/>
</dbReference>
<organism evidence="4 5">
    <name type="scientific">Rhizomicrobium electricum</name>
    <dbReference type="NCBI Taxonomy" id="480070"/>
    <lineage>
        <taxon>Bacteria</taxon>
        <taxon>Pseudomonadati</taxon>
        <taxon>Pseudomonadota</taxon>
        <taxon>Alphaproteobacteria</taxon>
        <taxon>Micropepsales</taxon>
        <taxon>Micropepsaceae</taxon>
        <taxon>Rhizomicrobium</taxon>
    </lineage>
</organism>
<keyword evidence="5" id="KW-1185">Reference proteome</keyword>
<dbReference type="EMBL" id="BAAADD010000004">
    <property type="protein sequence ID" value="GAA0568486.1"/>
    <property type="molecule type" value="Genomic_DNA"/>
</dbReference>
<comment type="caution">
    <text evidence="4">The sequence shown here is derived from an EMBL/GenBank/DDBJ whole genome shotgun (WGS) entry which is preliminary data.</text>
</comment>
<dbReference type="InterPro" id="IPR007474">
    <property type="entry name" value="ApaG_domain"/>
</dbReference>
<evidence type="ECO:0000313" key="4">
    <source>
        <dbReference type="EMBL" id="GAA0568486.1"/>
    </source>
</evidence>
<dbReference type="PROSITE" id="PS51087">
    <property type="entry name" value="APAG"/>
    <property type="match status" value="1"/>
</dbReference>
<proteinExistence type="inferred from homology"/>
<feature type="domain" description="ApaG" evidence="3">
    <location>
        <begin position="3"/>
        <end position="127"/>
    </location>
</feature>
<dbReference type="SUPFAM" id="SSF110069">
    <property type="entry name" value="ApaG-like"/>
    <property type="match status" value="1"/>
</dbReference>
<accession>A0ABP3PIW1</accession>
<gene>
    <name evidence="2 4" type="primary">apaG</name>
    <name evidence="4" type="ORF">GCM10008942_16360</name>
</gene>
<sequence length="130" mass="14401">MYERVTRGIRVAVEPAYLDDQSDPDEGQFLWSYTVTIENNGSEPVQLISRYWHITDAVGHIQEVRGPGVVGAQPVIDPGKSFQYTSGCPLPTASGHMVGTYQMKSASGEAFDAEIPPFILESPHERRQVH</sequence>
<dbReference type="PANTHER" id="PTHR14289">
    <property type="entry name" value="F-BOX ONLY PROTEIN 3"/>
    <property type="match status" value="1"/>
</dbReference>
<evidence type="ECO:0000256" key="1">
    <source>
        <dbReference type="ARBA" id="ARBA00017693"/>
    </source>
</evidence>
<reference evidence="5" key="1">
    <citation type="journal article" date="2019" name="Int. J. Syst. Evol. Microbiol.">
        <title>The Global Catalogue of Microorganisms (GCM) 10K type strain sequencing project: providing services to taxonomists for standard genome sequencing and annotation.</title>
        <authorList>
            <consortium name="The Broad Institute Genomics Platform"/>
            <consortium name="The Broad Institute Genome Sequencing Center for Infectious Disease"/>
            <person name="Wu L."/>
            <person name="Ma J."/>
        </authorList>
    </citation>
    <scope>NUCLEOTIDE SEQUENCE [LARGE SCALE GENOMIC DNA]</scope>
    <source>
        <strain evidence="5">JCM 15089</strain>
    </source>
</reference>
<evidence type="ECO:0000313" key="5">
    <source>
        <dbReference type="Proteomes" id="UP001499951"/>
    </source>
</evidence>
<dbReference type="InterPro" id="IPR036767">
    <property type="entry name" value="ApaG_sf"/>
</dbReference>
<dbReference type="PANTHER" id="PTHR14289:SF16">
    <property type="entry name" value="POLYMERASE DELTA-INTERACTING PROTEIN 2"/>
    <property type="match status" value="1"/>
</dbReference>
<dbReference type="Gene3D" id="2.60.40.1470">
    <property type="entry name" value="ApaG domain"/>
    <property type="match status" value="1"/>
</dbReference>
<evidence type="ECO:0000259" key="3">
    <source>
        <dbReference type="PROSITE" id="PS51087"/>
    </source>
</evidence>
<evidence type="ECO:0000256" key="2">
    <source>
        <dbReference type="HAMAP-Rule" id="MF_00791"/>
    </source>
</evidence>